<evidence type="ECO:0000256" key="5">
    <source>
        <dbReference type="ARBA" id="ARBA00037974"/>
    </source>
</evidence>
<evidence type="ECO:0000259" key="6">
    <source>
        <dbReference type="Pfam" id="PF00155"/>
    </source>
</evidence>
<dbReference type="GO" id="GO:0047804">
    <property type="term" value="F:cysteine-S-conjugate beta-lyase activity"/>
    <property type="evidence" value="ECO:0007669"/>
    <property type="project" value="UniProtKB-EC"/>
</dbReference>
<comment type="cofactor">
    <cofactor evidence="1">
        <name>pyridoxal 5'-phosphate</name>
        <dbReference type="ChEBI" id="CHEBI:597326"/>
    </cofactor>
</comment>
<dbReference type="EC" id="4.4.1.13" evidence="2"/>
<reference evidence="7 8" key="2">
    <citation type="submission" date="2017-10" db="EMBL/GenBank/DDBJ databases">
        <title>Genome analyses suggest a sexual origin of heterokaryosis in a supposedly ancient asexual fungus.</title>
        <authorList>
            <person name="Corradi N."/>
            <person name="Sedzielewska K."/>
            <person name="Noel J."/>
            <person name="Charron P."/>
            <person name="Farinelli L."/>
            <person name="Marton T."/>
            <person name="Kruger M."/>
            <person name="Pelin A."/>
            <person name="Brachmann A."/>
            <person name="Corradi N."/>
        </authorList>
    </citation>
    <scope>NUCLEOTIDE SEQUENCE [LARGE SCALE GENOMIC DNA]</scope>
    <source>
        <strain evidence="7 8">A1</strain>
    </source>
</reference>
<dbReference type="Proteomes" id="UP000232688">
    <property type="component" value="Unassembled WGS sequence"/>
</dbReference>
<accession>A0A2N0QMS2</accession>
<keyword evidence="4" id="KW-0456">Lyase</keyword>
<dbReference type="InterPro" id="IPR051798">
    <property type="entry name" value="Class-II_PLP-Dep_Aminotrans"/>
</dbReference>
<protein>
    <recommendedName>
        <fullName evidence="2">cysteine-S-conjugate beta-lyase</fullName>
        <ecNumber evidence="2">4.4.1.13</ecNumber>
    </recommendedName>
</protein>
<name>A0A2N0QMS2_9GLOM</name>
<dbReference type="PANTHER" id="PTHR43525:SF1">
    <property type="entry name" value="PROTEIN MALY"/>
    <property type="match status" value="1"/>
</dbReference>
<dbReference type="Pfam" id="PF00155">
    <property type="entry name" value="Aminotran_1_2"/>
    <property type="match status" value="1"/>
</dbReference>
<sequence length="74" mass="8343">ETFKNDVKIYVLCNPHNPGGVVWSKEDVETIVQLCIKYDVLLISDEIHADIVFDGYKHIPSLTVKDADKAKIVT</sequence>
<dbReference type="EMBL" id="LLXH01005896">
    <property type="protein sequence ID" value="PKC52358.1"/>
    <property type="molecule type" value="Genomic_DNA"/>
</dbReference>
<evidence type="ECO:0000256" key="2">
    <source>
        <dbReference type="ARBA" id="ARBA00012224"/>
    </source>
</evidence>
<feature type="domain" description="Aminotransferase class I/classII large" evidence="6">
    <location>
        <begin position="6"/>
        <end position="69"/>
    </location>
</feature>
<dbReference type="GO" id="GO:0016740">
    <property type="term" value="F:transferase activity"/>
    <property type="evidence" value="ECO:0007669"/>
    <property type="project" value="UniProtKB-KW"/>
</dbReference>
<evidence type="ECO:0000256" key="4">
    <source>
        <dbReference type="ARBA" id="ARBA00023239"/>
    </source>
</evidence>
<keyword evidence="3" id="KW-0663">Pyridoxal phosphate</keyword>
<feature type="non-terminal residue" evidence="7">
    <location>
        <position position="1"/>
    </location>
</feature>
<gene>
    <name evidence="7" type="ORF">RhiirA1_481660</name>
</gene>
<evidence type="ECO:0000256" key="1">
    <source>
        <dbReference type="ARBA" id="ARBA00001933"/>
    </source>
</evidence>
<dbReference type="VEuPathDB" id="FungiDB:RhiirA1_481660"/>
<proteinExistence type="inferred from homology"/>
<keyword evidence="7" id="KW-0808">Transferase</keyword>
<dbReference type="Gene3D" id="3.40.640.10">
    <property type="entry name" value="Type I PLP-dependent aspartate aminotransferase-like (Major domain)"/>
    <property type="match status" value="1"/>
</dbReference>
<dbReference type="PANTHER" id="PTHR43525">
    <property type="entry name" value="PROTEIN MALY"/>
    <property type="match status" value="1"/>
</dbReference>
<dbReference type="InterPro" id="IPR015421">
    <property type="entry name" value="PyrdxlP-dep_Trfase_major"/>
</dbReference>
<comment type="similarity">
    <text evidence="5">Belongs to the class-II pyridoxal-phosphate-dependent aminotransferase family. MalY/PatB cystathionine beta-lyase subfamily.</text>
</comment>
<dbReference type="GO" id="GO:0030170">
    <property type="term" value="F:pyridoxal phosphate binding"/>
    <property type="evidence" value="ECO:0007669"/>
    <property type="project" value="InterPro"/>
</dbReference>
<dbReference type="SUPFAM" id="SSF53383">
    <property type="entry name" value="PLP-dependent transferases"/>
    <property type="match status" value="1"/>
</dbReference>
<evidence type="ECO:0000313" key="8">
    <source>
        <dbReference type="Proteomes" id="UP000232688"/>
    </source>
</evidence>
<feature type="non-terminal residue" evidence="7">
    <location>
        <position position="74"/>
    </location>
</feature>
<dbReference type="InterPro" id="IPR004839">
    <property type="entry name" value="Aminotransferase_I/II_large"/>
</dbReference>
<evidence type="ECO:0000256" key="3">
    <source>
        <dbReference type="ARBA" id="ARBA00022898"/>
    </source>
</evidence>
<dbReference type="InterPro" id="IPR015424">
    <property type="entry name" value="PyrdxlP-dep_Trfase"/>
</dbReference>
<organism evidence="7 8">
    <name type="scientific">Rhizophagus irregularis</name>
    <dbReference type="NCBI Taxonomy" id="588596"/>
    <lineage>
        <taxon>Eukaryota</taxon>
        <taxon>Fungi</taxon>
        <taxon>Fungi incertae sedis</taxon>
        <taxon>Mucoromycota</taxon>
        <taxon>Glomeromycotina</taxon>
        <taxon>Glomeromycetes</taxon>
        <taxon>Glomerales</taxon>
        <taxon>Glomeraceae</taxon>
        <taxon>Rhizophagus</taxon>
    </lineage>
</organism>
<dbReference type="AlphaFoldDB" id="A0A2N0QMS2"/>
<evidence type="ECO:0000313" key="7">
    <source>
        <dbReference type="EMBL" id="PKC52358.1"/>
    </source>
</evidence>
<reference evidence="7 8" key="1">
    <citation type="submission" date="2017-10" db="EMBL/GenBank/DDBJ databases">
        <title>Extensive intraspecific genome diversity in a model arbuscular mycorrhizal fungus.</title>
        <authorList>
            <person name="Chen E.C.H."/>
            <person name="Morin E."/>
            <person name="Baudet D."/>
            <person name="Noel J."/>
            <person name="Ndikumana S."/>
            <person name="Charron P."/>
            <person name="St-Onge C."/>
            <person name="Giorgi J."/>
            <person name="Grigoriev I.V."/>
            <person name="Roux C."/>
            <person name="Martin F.M."/>
            <person name="Corradi N."/>
        </authorList>
    </citation>
    <scope>NUCLEOTIDE SEQUENCE [LARGE SCALE GENOMIC DNA]</scope>
    <source>
        <strain evidence="7 8">A1</strain>
    </source>
</reference>
<comment type="caution">
    <text evidence="7">The sequence shown here is derived from an EMBL/GenBank/DDBJ whole genome shotgun (WGS) entry which is preliminary data.</text>
</comment>